<dbReference type="EMBL" id="CACVKT020003487">
    <property type="protein sequence ID" value="CAC5384197.1"/>
    <property type="molecule type" value="Genomic_DNA"/>
</dbReference>
<dbReference type="Proteomes" id="UP000507470">
    <property type="component" value="Unassembled WGS sequence"/>
</dbReference>
<organism evidence="1 2">
    <name type="scientific">Mytilus coruscus</name>
    <name type="common">Sea mussel</name>
    <dbReference type="NCBI Taxonomy" id="42192"/>
    <lineage>
        <taxon>Eukaryota</taxon>
        <taxon>Metazoa</taxon>
        <taxon>Spiralia</taxon>
        <taxon>Lophotrochozoa</taxon>
        <taxon>Mollusca</taxon>
        <taxon>Bivalvia</taxon>
        <taxon>Autobranchia</taxon>
        <taxon>Pteriomorphia</taxon>
        <taxon>Mytilida</taxon>
        <taxon>Mytiloidea</taxon>
        <taxon>Mytilidae</taxon>
        <taxon>Mytilinae</taxon>
        <taxon>Mytilus</taxon>
    </lineage>
</organism>
<reference evidence="1 2" key="1">
    <citation type="submission" date="2020-06" db="EMBL/GenBank/DDBJ databases">
        <authorList>
            <person name="Li R."/>
            <person name="Bekaert M."/>
        </authorList>
    </citation>
    <scope>NUCLEOTIDE SEQUENCE [LARGE SCALE GENOMIC DNA]</scope>
    <source>
        <strain evidence="2">wild</strain>
    </source>
</reference>
<accession>A0A6J8BPH8</accession>
<evidence type="ECO:0000313" key="1">
    <source>
        <dbReference type="EMBL" id="CAC5384197.1"/>
    </source>
</evidence>
<sequence length="299" mass="34410">MITGNRVEIKDSSILTMKYMYDDDEFDIFDQDLSLNLLFENIEEVQKSAPCEVSDSAKPSHEIEDNIIIDWEAAATITDPLVISKVETEAVSNNGAGVTMGEELYFVKLNTMPVNAGIVIAGEGENGEGKLDILPEHEDKGEIRIPESLVQSSGIVQISNTVSDGIQTNKANIQMMPEILEDRYIHEIHLRSSKNHENEVESRQLLLLDKDEIIASKTEVGHKLKRVLENTEHRTKDKLKDWRKHKKRPEEDTRKMKIMMDLRKKMKRPEKDTRRKDIMKDWRKRKKSIHFSAFGLEIL</sequence>
<keyword evidence="2" id="KW-1185">Reference proteome</keyword>
<dbReference type="AlphaFoldDB" id="A0A6J8BPH8"/>
<proteinExistence type="predicted"/>
<protein>
    <submittedName>
        <fullName evidence="1">Uncharacterized protein</fullName>
    </submittedName>
</protein>
<evidence type="ECO:0000313" key="2">
    <source>
        <dbReference type="Proteomes" id="UP000507470"/>
    </source>
</evidence>
<gene>
    <name evidence="1" type="ORF">MCOR_19864</name>
</gene>
<name>A0A6J8BPH8_MYTCO</name>